<evidence type="ECO:0000313" key="1">
    <source>
        <dbReference type="EMBL" id="KAI6087579.1"/>
    </source>
</evidence>
<accession>A0ACC0D4C3</accession>
<dbReference type="EMBL" id="MU394307">
    <property type="protein sequence ID" value="KAI6087579.1"/>
    <property type="molecule type" value="Genomic_DNA"/>
</dbReference>
<dbReference type="Proteomes" id="UP001497680">
    <property type="component" value="Unassembled WGS sequence"/>
</dbReference>
<proteinExistence type="predicted"/>
<reference evidence="1 2" key="1">
    <citation type="journal article" date="2022" name="New Phytol.">
        <title>Ecological generalism drives hyperdiversity of secondary metabolite gene clusters in xylarialean endophytes.</title>
        <authorList>
            <person name="Franco M.E.E."/>
            <person name="Wisecaver J.H."/>
            <person name="Arnold A.E."/>
            <person name="Ju Y.M."/>
            <person name="Slot J.C."/>
            <person name="Ahrendt S."/>
            <person name="Moore L.P."/>
            <person name="Eastman K.E."/>
            <person name="Scott K."/>
            <person name="Konkel Z."/>
            <person name="Mondo S.J."/>
            <person name="Kuo A."/>
            <person name="Hayes R.D."/>
            <person name="Haridas S."/>
            <person name="Andreopoulos B."/>
            <person name="Riley R."/>
            <person name="LaButti K."/>
            <person name="Pangilinan J."/>
            <person name="Lipzen A."/>
            <person name="Amirebrahimi M."/>
            <person name="Yan J."/>
            <person name="Adam C."/>
            <person name="Keymanesh K."/>
            <person name="Ng V."/>
            <person name="Louie K."/>
            <person name="Northen T."/>
            <person name="Drula E."/>
            <person name="Henrissat B."/>
            <person name="Hsieh H.M."/>
            <person name="Youens-Clark K."/>
            <person name="Lutzoni F."/>
            <person name="Miadlikowska J."/>
            <person name="Eastwood D.C."/>
            <person name="Hamelin R.C."/>
            <person name="Grigoriev I.V."/>
            <person name="U'Ren J.M."/>
        </authorList>
    </citation>
    <scope>NUCLEOTIDE SEQUENCE [LARGE SCALE GENOMIC DNA]</scope>
    <source>
        <strain evidence="1 2">ER1909</strain>
    </source>
</reference>
<gene>
    <name evidence="1" type="ORF">F4821DRAFT_105678</name>
</gene>
<evidence type="ECO:0000313" key="2">
    <source>
        <dbReference type="Proteomes" id="UP001497680"/>
    </source>
</evidence>
<protein>
    <submittedName>
        <fullName evidence="1">Uncharacterized protein</fullName>
    </submittedName>
</protein>
<keyword evidence="2" id="KW-1185">Reference proteome</keyword>
<organism evidence="1 2">
    <name type="scientific">Hypoxylon rubiginosum</name>
    <dbReference type="NCBI Taxonomy" id="110542"/>
    <lineage>
        <taxon>Eukaryota</taxon>
        <taxon>Fungi</taxon>
        <taxon>Dikarya</taxon>
        <taxon>Ascomycota</taxon>
        <taxon>Pezizomycotina</taxon>
        <taxon>Sordariomycetes</taxon>
        <taxon>Xylariomycetidae</taxon>
        <taxon>Xylariales</taxon>
        <taxon>Hypoxylaceae</taxon>
        <taxon>Hypoxylon</taxon>
    </lineage>
</organism>
<sequence>MANPPAIFFVPGAWHQPWVFDGVRSTLSNRGFETNTSALATVGSKNASVGVLDDAAVIRSALLRLIEAGKEVDLSISQRTADGKAGGITLLLYLCAFVVPVETSLLMALNNVFPDWWNVTEDRQFITPIDPSNVFYADVNPPLAAKAVAALEPMPFQMAIDKSTYAPFNEAFEVGYIFMEKDQALDVSAQRGMFSQFPAGSFSASLDSSHSPFLSMPVTLADIIQDAINHVRGKNVH</sequence>
<comment type="caution">
    <text evidence="1">The sequence shown here is derived from an EMBL/GenBank/DDBJ whole genome shotgun (WGS) entry which is preliminary data.</text>
</comment>
<name>A0ACC0D4C3_9PEZI</name>